<dbReference type="InterPro" id="IPR011990">
    <property type="entry name" value="TPR-like_helical_dom_sf"/>
</dbReference>
<feature type="domain" description="Zinc finger/thioredoxin putative" evidence="4">
    <location>
        <begin position="8"/>
        <end position="43"/>
    </location>
</feature>
<keyword evidence="3" id="KW-0812">Transmembrane</keyword>
<dbReference type="SMART" id="SM00028">
    <property type="entry name" value="TPR"/>
    <property type="match status" value="3"/>
</dbReference>
<dbReference type="NCBIfam" id="TIGR02098">
    <property type="entry name" value="MJ0042_CXXC"/>
    <property type="match status" value="1"/>
</dbReference>
<organism evidence="5 6">
    <name type="scientific">Archangium gephyra</name>
    <dbReference type="NCBI Taxonomy" id="48"/>
    <lineage>
        <taxon>Bacteria</taxon>
        <taxon>Pseudomonadati</taxon>
        <taxon>Myxococcota</taxon>
        <taxon>Myxococcia</taxon>
        <taxon>Myxococcales</taxon>
        <taxon>Cystobacterineae</taxon>
        <taxon>Archangiaceae</taxon>
        <taxon>Archangium</taxon>
    </lineage>
</organism>
<keyword evidence="1" id="KW-0802">TPR repeat</keyword>
<evidence type="ECO:0000313" key="6">
    <source>
        <dbReference type="Proteomes" id="UP000249061"/>
    </source>
</evidence>
<comment type="caution">
    <text evidence="5">The sequence shown here is derived from an EMBL/GenBank/DDBJ whole genome shotgun (WGS) entry which is preliminary data.</text>
</comment>
<proteinExistence type="predicted"/>
<feature type="repeat" description="TPR" evidence="1">
    <location>
        <begin position="431"/>
        <end position="464"/>
    </location>
</feature>
<reference evidence="5 6" key="1">
    <citation type="submission" date="2017-08" db="EMBL/GenBank/DDBJ databases">
        <title>Infants hospitalized years apart are colonized by the same room-sourced microbial strains.</title>
        <authorList>
            <person name="Brooks B."/>
            <person name="Olm M.R."/>
            <person name="Firek B.A."/>
            <person name="Baker R."/>
            <person name="Thomas B.C."/>
            <person name="Morowitz M.J."/>
            <person name="Banfield J.F."/>
        </authorList>
    </citation>
    <scope>NUCLEOTIDE SEQUENCE [LARGE SCALE GENOMIC DNA]</scope>
    <source>
        <strain evidence="5">S2_003_000_R2_14</strain>
    </source>
</reference>
<dbReference type="Gene3D" id="1.25.40.10">
    <property type="entry name" value="Tetratricopeptide repeat domain"/>
    <property type="match status" value="1"/>
</dbReference>
<feature type="compositionally biased region" description="Polar residues" evidence="2">
    <location>
        <begin position="209"/>
        <end position="229"/>
    </location>
</feature>
<dbReference type="AlphaFoldDB" id="A0A2W5VT50"/>
<dbReference type="InterPro" id="IPR011723">
    <property type="entry name" value="Znf/thioredoxin_put"/>
</dbReference>
<dbReference type="InterPro" id="IPR019734">
    <property type="entry name" value="TPR_rpt"/>
</dbReference>
<gene>
    <name evidence="5" type="ORF">DI536_02320</name>
</gene>
<dbReference type="Proteomes" id="UP000249061">
    <property type="component" value="Unassembled WGS sequence"/>
</dbReference>
<evidence type="ECO:0000256" key="3">
    <source>
        <dbReference type="SAM" id="Phobius"/>
    </source>
</evidence>
<sequence length="479" mass="51539">MVYGPTSMDVGCPKCQTEYELDDSRVTEDGVTVKCTSCGHVFRVKKKQLVVTLPAKDGPGVSPLSDIPVVHSADLPPPPPSREWKLRNAKGAVVPCRDLTMLQKWIIENKVQRTDEISLTGDTWKRLGDIPELASFFQIVDEANKARALEAQVRNTPPPTAGSGTPPIQGKITDTWKGGTFTTPAPEPLVPRETLDAPPPVKKRDTRSDPQFTQAAENAQRPRSVTETLQGGKFPAVPPPAPKPEPSEEELRRAVGKGGGGKWLALVIVGLLVGGGVGYYFGIYEPEQKRLKEEEEARARTIVPPTPVIPEVVDAGEVDAGVEDAGVDAGVEDAGVDAGVEPDAGVTVDAGVPDAGVAVKPTFESLLRQADALRNREKPEQSLDFYDRAAELKPDRVEPLAGRGLALLDMANPSAAVETFGRALKLNGRYGPAIMGMAEAQRMSGNNEKAIEFYEKYLEVLPNGAEAPVARNSIERLKR</sequence>
<evidence type="ECO:0000256" key="2">
    <source>
        <dbReference type="SAM" id="MobiDB-lite"/>
    </source>
</evidence>
<dbReference type="Pfam" id="PF13717">
    <property type="entry name" value="Zn_ribbon_4"/>
    <property type="match status" value="1"/>
</dbReference>
<evidence type="ECO:0000313" key="5">
    <source>
        <dbReference type="EMBL" id="PZR18734.1"/>
    </source>
</evidence>
<dbReference type="PROSITE" id="PS50005">
    <property type="entry name" value="TPR"/>
    <property type="match status" value="1"/>
</dbReference>
<feature type="region of interest" description="Disordered" evidence="2">
    <location>
        <begin position="178"/>
        <end position="254"/>
    </location>
</feature>
<dbReference type="Gene3D" id="2.20.28.160">
    <property type="match status" value="1"/>
</dbReference>
<accession>A0A2W5VT50</accession>
<evidence type="ECO:0000259" key="4">
    <source>
        <dbReference type="Pfam" id="PF13717"/>
    </source>
</evidence>
<dbReference type="SUPFAM" id="SSF48452">
    <property type="entry name" value="TPR-like"/>
    <property type="match status" value="1"/>
</dbReference>
<evidence type="ECO:0000256" key="1">
    <source>
        <dbReference type="PROSITE-ProRule" id="PRU00339"/>
    </source>
</evidence>
<feature type="transmembrane region" description="Helical" evidence="3">
    <location>
        <begin position="263"/>
        <end position="282"/>
    </location>
</feature>
<name>A0A2W5VT50_9BACT</name>
<keyword evidence="3" id="KW-1133">Transmembrane helix</keyword>
<protein>
    <recommendedName>
        <fullName evidence="4">Zinc finger/thioredoxin putative domain-containing protein</fullName>
    </recommendedName>
</protein>
<keyword evidence="3" id="KW-0472">Membrane</keyword>
<dbReference type="EMBL" id="QFQP01000001">
    <property type="protein sequence ID" value="PZR18734.1"/>
    <property type="molecule type" value="Genomic_DNA"/>
</dbReference>